<evidence type="ECO:0000313" key="3">
    <source>
        <dbReference type="Proteomes" id="UP000273022"/>
    </source>
</evidence>
<proteinExistence type="predicted"/>
<dbReference type="Pfam" id="PF05802">
    <property type="entry name" value="SctB2"/>
    <property type="match status" value="1"/>
</dbReference>
<reference evidence="2 3" key="1">
    <citation type="submission" date="2018-09" db="EMBL/GenBank/DDBJ databases">
        <title>Phylogeny of the Shewanellaceae, and recommendation for two new genera, Pseudoshewanella and Parashewanella.</title>
        <authorList>
            <person name="Wang G."/>
        </authorList>
    </citation>
    <scope>NUCLEOTIDE SEQUENCE [LARGE SCALE GENOMIC DNA]</scope>
    <source>
        <strain evidence="2 3">KCTC 22492</strain>
    </source>
</reference>
<dbReference type="RefSeq" id="WP_121853733.1">
    <property type="nucleotide sequence ID" value="NZ_CP037952.1"/>
</dbReference>
<evidence type="ECO:0000313" key="2">
    <source>
        <dbReference type="EMBL" id="RJY13458.1"/>
    </source>
</evidence>
<feature type="region of interest" description="Disordered" evidence="1">
    <location>
        <begin position="1"/>
        <end position="23"/>
    </location>
</feature>
<evidence type="ECO:0000256" key="1">
    <source>
        <dbReference type="SAM" id="MobiDB-lite"/>
    </source>
</evidence>
<gene>
    <name evidence="2" type="ORF">D5R81_11245</name>
</gene>
<protein>
    <recommendedName>
        <fullName evidence="4">Pathogenicity island effector protein</fullName>
    </recommendedName>
</protein>
<evidence type="ECO:0008006" key="4">
    <source>
        <dbReference type="Google" id="ProtNLM"/>
    </source>
</evidence>
<organism evidence="2 3">
    <name type="scientific">Parashewanella spongiae</name>
    <dbReference type="NCBI Taxonomy" id="342950"/>
    <lineage>
        <taxon>Bacteria</taxon>
        <taxon>Pseudomonadati</taxon>
        <taxon>Pseudomonadota</taxon>
        <taxon>Gammaproteobacteria</taxon>
        <taxon>Alteromonadales</taxon>
        <taxon>Shewanellaceae</taxon>
        <taxon>Parashewanella</taxon>
    </lineage>
</organism>
<name>A0A3A6TVV3_9GAMM</name>
<dbReference type="OrthoDB" id="6627753at2"/>
<dbReference type="EMBL" id="QYYH01000064">
    <property type="protein sequence ID" value="RJY13458.1"/>
    <property type="molecule type" value="Genomic_DNA"/>
</dbReference>
<accession>A0A3A6TVV3</accession>
<keyword evidence="3" id="KW-1185">Reference proteome</keyword>
<dbReference type="Proteomes" id="UP000273022">
    <property type="component" value="Unassembled WGS sequence"/>
</dbReference>
<dbReference type="AlphaFoldDB" id="A0A3A6TVV3"/>
<dbReference type="InterPro" id="IPR008611">
    <property type="entry name" value="SctB2-like"/>
</dbReference>
<sequence length="258" mass="26979">MSTTSIGQGSPNLDPKSGKLMDDSLVDPEVVNSTVNTLKNHHAKIKESFHLLSANANIENAGTDSSKKANDYLNDLTSRYGSLDGNGSMSGAAAISEINDLMTKLATLFQELRNIIQDFDVKQEKLAWAVQVSGYDQKEQGIGQQSIAGALSAGFTIAGGIAGVAGGALGSGFGEAIAIGGQGLGKALEGAGGVANATMTKTAEEEKLIGGFDESNANTFIKKLVEMLERARKTSADMVSLLTELTQLHRSLENALMK</sequence>
<comment type="caution">
    <text evidence="2">The sequence shown here is derived from an EMBL/GenBank/DDBJ whole genome shotgun (WGS) entry which is preliminary data.</text>
</comment>
<feature type="compositionally biased region" description="Polar residues" evidence="1">
    <location>
        <begin position="1"/>
        <end position="11"/>
    </location>
</feature>